<protein>
    <submittedName>
        <fullName evidence="1">Uncharacterized protein</fullName>
    </submittedName>
</protein>
<sequence>MAMIKRAKNYHIFIENTHNTSVQKAFMVTADGIHIEARNGALNLISNKKVVNNGGCKN</sequence>
<dbReference type="AlphaFoldDB" id="A0A2H1ECI3"/>
<evidence type="ECO:0000313" key="1">
    <source>
        <dbReference type="EMBL" id="SFZ83972.1"/>
    </source>
</evidence>
<dbReference type="EMBL" id="LT634361">
    <property type="protein sequence ID" value="SFZ83972.1"/>
    <property type="molecule type" value="Genomic_DNA"/>
</dbReference>
<gene>
    <name evidence="1" type="ORF">MARIT_2413</name>
</gene>
<organism evidence="1 2">
    <name type="scientific">Tenacibaculum maritimum NCIMB 2154</name>
    <dbReference type="NCBI Taxonomy" id="1349785"/>
    <lineage>
        <taxon>Bacteria</taxon>
        <taxon>Pseudomonadati</taxon>
        <taxon>Bacteroidota</taxon>
        <taxon>Flavobacteriia</taxon>
        <taxon>Flavobacteriales</taxon>
        <taxon>Flavobacteriaceae</taxon>
        <taxon>Tenacibaculum</taxon>
    </lineage>
</organism>
<keyword evidence="2" id="KW-1185">Reference proteome</keyword>
<dbReference type="STRING" id="1349785.GCA_000509405_00114"/>
<dbReference type="Proteomes" id="UP000231564">
    <property type="component" value="Chromosome MARIT"/>
</dbReference>
<evidence type="ECO:0000313" key="2">
    <source>
        <dbReference type="Proteomes" id="UP000231564"/>
    </source>
</evidence>
<proteinExistence type="predicted"/>
<name>A0A2H1ECI3_9FLAO</name>
<reference evidence="1 2" key="1">
    <citation type="submission" date="2016-11" db="EMBL/GenBank/DDBJ databases">
        <authorList>
            <person name="Jaros S."/>
            <person name="Januszkiewicz K."/>
            <person name="Wedrychowicz H."/>
        </authorList>
    </citation>
    <scope>NUCLEOTIDE SEQUENCE [LARGE SCALE GENOMIC DNA]</scope>
    <source>
        <strain evidence="1">NCIMB 2154T</strain>
    </source>
</reference>
<dbReference type="KEGG" id="tmar:MARIT_2413"/>
<accession>A0A2H1ECI3</accession>